<reference evidence="13" key="1">
    <citation type="submission" date="2022-06" db="EMBL/GenBank/DDBJ databases">
        <title>Vallitalea longa sp. nov., an anaerobic bacterium isolated from marine sediment.</title>
        <authorList>
            <person name="Hirano S."/>
            <person name="Terahara T."/>
            <person name="Mori K."/>
            <person name="Hamada M."/>
            <person name="Matsumoto R."/>
            <person name="Kobayashi T."/>
        </authorList>
    </citation>
    <scope>NUCLEOTIDE SEQUENCE</scope>
    <source>
        <strain evidence="13">SH18-1</strain>
    </source>
</reference>
<evidence type="ECO:0000256" key="1">
    <source>
        <dbReference type="ARBA" id="ARBA00004496"/>
    </source>
</evidence>
<evidence type="ECO:0000313" key="13">
    <source>
        <dbReference type="EMBL" id="GKX27569.1"/>
    </source>
</evidence>
<dbReference type="Gene3D" id="1.10.10.60">
    <property type="entry name" value="Homeodomain-like"/>
    <property type="match status" value="2"/>
</dbReference>
<dbReference type="InterPro" id="IPR009057">
    <property type="entry name" value="Homeodomain-like_sf"/>
</dbReference>
<evidence type="ECO:0000256" key="6">
    <source>
        <dbReference type="ARBA" id="ARBA00023015"/>
    </source>
</evidence>
<dbReference type="PROSITE" id="PS50110">
    <property type="entry name" value="RESPONSE_REGULATORY"/>
    <property type="match status" value="1"/>
</dbReference>
<dbReference type="InterPro" id="IPR018062">
    <property type="entry name" value="HTH_AraC-typ_CS"/>
</dbReference>
<keyword evidence="4 10" id="KW-0597">Phosphoprotein</keyword>
<evidence type="ECO:0000259" key="12">
    <source>
        <dbReference type="PROSITE" id="PS50110"/>
    </source>
</evidence>
<dbReference type="SMART" id="SM00448">
    <property type="entry name" value="REC"/>
    <property type="match status" value="1"/>
</dbReference>
<dbReference type="Pfam" id="PF00072">
    <property type="entry name" value="Response_reg"/>
    <property type="match status" value="1"/>
</dbReference>
<dbReference type="GO" id="GO:0003700">
    <property type="term" value="F:DNA-binding transcription factor activity"/>
    <property type="evidence" value="ECO:0007669"/>
    <property type="project" value="InterPro"/>
</dbReference>
<dbReference type="RefSeq" id="WP_281810992.1">
    <property type="nucleotide sequence ID" value="NZ_BRLB01000001.1"/>
</dbReference>
<dbReference type="InterPro" id="IPR001789">
    <property type="entry name" value="Sig_transdc_resp-reg_receiver"/>
</dbReference>
<proteinExistence type="predicted"/>
<dbReference type="GO" id="GO:0000160">
    <property type="term" value="P:phosphorelay signal transduction system"/>
    <property type="evidence" value="ECO:0007669"/>
    <property type="project" value="UniProtKB-KW"/>
</dbReference>
<protein>
    <recommendedName>
        <fullName evidence="2">Stage 0 sporulation protein A homolog</fullName>
    </recommendedName>
</protein>
<dbReference type="PANTHER" id="PTHR42713:SF3">
    <property type="entry name" value="TRANSCRIPTIONAL REGULATORY PROTEIN HPTR"/>
    <property type="match status" value="1"/>
</dbReference>
<dbReference type="Pfam" id="PF12833">
    <property type="entry name" value="HTH_18"/>
    <property type="match status" value="1"/>
</dbReference>
<comment type="subcellular location">
    <subcellularLocation>
        <location evidence="1">Cytoplasm</location>
    </subcellularLocation>
</comment>
<dbReference type="SMART" id="SM00342">
    <property type="entry name" value="HTH_ARAC"/>
    <property type="match status" value="1"/>
</dbReference>
<dbReference type="SUPFAM" id="SSF52172">
    <property type="entry name" value="CheY-like"/>
    <property type="match status" value="1"/>
</dbReference>
<evidence type="ECO:0000256" key="7">
    <source>
        <dbReference type="ARBA" id="ARBA00023125"/>
    </source>
</evidence>
<dbReference type="SUPFAM" id="SSF46689">
    <property type="entry name" value="Homeodomain-like"/>
    <property type="match status" value="1"/>
</dbReference>
<name>A0A9W5Y7I7_9FIRM</name>
<dbReference type="GO" id="GO:0005737">
    <property type="term" value="C:cytoplasm"/>
    <property type="evidence" value="ECO:0007669"/>
    <property type="project" value="UniProtKB-SubCell"/>
</dbReference>
<dbReference type="PANTHER" id="PTHR42713">
    <property type="entry name" value="HISTIDINE KINASE-RELATED"/>
    <property type="match status" value="1"/>
</dbReference>
<dbReference type="InterPro" id="IPR011006">
    <property type="entry name" value="CheY-like_superfamily"/>
</dbReference>
<keyword evidence="8" id="KW-0804">Transcription</keyword>
<keyword evidence="6" id="KW-0805">Transcription regulation</keyword>
<evidence type="ECO:0000256" key="5">
    <source>
        <dbReference type="ARBA" id="ARBA00023012"/>
    </source>
</evidence>
<dbReference type="InterPro" id="IPR018060">
    <property type="entry name" value="HTH_AraC"/>
</dbReference>
<dbReference type="InterPro" id="IPR051552">
    <property type="entry name" value="HptR"/>
</dbReference>
<sequence>MFKVIIADDEPMVRMALVSLINWGKIDCKLLYEAVDGNDLLNSIDKYKPDIIISDIKMPGKDGVEISKYIYENKLNIKVILFTAYADFSYAKSAIKYDVVDYVIKTGSVDTIIKAVEKAKELINKENVVDTMASKEKFIKSIINESIYEEEEISRNIKDLKLDIGDYIVINVVFEYDENYYDKSAKDINISLYNFFSMGFDKQKNYLINFNKNTFVIVVYDIDTRSYLNRIKKICHEILDIVTGFMKINLKIGVSKIFNDVMNIKEAYEQANNALSQGFLDEDNKLYFYIIDIKQVDYSLIKENDKLLDALCHQIQKGNADESLNLLEQLFTLEVNNVFSEKQIKSSGLLIENKCSAFLADHDVTLMEVTKNTVEYYSLLINCKFFNKYCILLENIVQATAKYIDSYKRNTDIIIMDCNKYIEKNYFSDISVNDIAKNLNVSNSYLSRLYREKTGNTILNVINTKRIEKAKECLEKTDMRIYEVADAIGIEDPTYFSHFFKRYTKCSPKEYKLKFRKEN</sequence>
<gene>
    <name evidence="13" type="ORF">SH1V18_00490</name>
</gene>
<dbReference type="PROSITE" id="PS00041">
    <property type="entry name" value="HTH_ARAC_FAMILY_1"/>
    <property type="match status" value="1"/>
</dbReference>
<comment type="caution">
    <text evidence="13">The sequence shown here is derived from an EMBL/GenBank/DDBJ whole genome shotgun (WGS) entry which is preliminary data.</text>
</comment>
<keyword evidence="14" id="KW-1185">Reference proteome</keyword>
<feature type="modified residue" description="4-aspartylphosphate" evidence="10">
    <location>
        <position position="55"/>
    </location>
</feature>
<dbReference type="CDD" id="cd17536">
    <property type="entry name" value="REC_YesN-like"/>
    <property type="match status" value="1"/>
</dbReference>
<feature type="domain" description="Response regulatory" evidence="12">
    <location>
        <begin position="3"/>
        <end position="120"/>
    </location>
</feature>
<dbReference type="Proteomes" id="UP001144256">
    <property type="component" value="Unassembled WGS sequence"/>
</dbReference>
<evidence type="ECO:0000256" key="9">
    <source>
        <dbReference type="ARBA" id="ARBA00024867"/>
    </source>
</evidence>
<keyword evidence="5" id="KW-0902">Two-component regulatory system</keyword>
<evidence type="ECO:0000313" key="14">
    <source>
        <dbReference type="Proteomes" id="UP001144256"/>
    </source>
</evidence>
<accession>A0A9W5Y7I7</accession>
<evidence type="ECO:0000256" key="4">
    <source>
        <dbReference type="ARBA" id="ARBA00022553"/>
    </source>
</evidence>
<dbReference type="Gene3D" id="3.40.50.2300">
    <property type="match status" value="1"/>
</dbReference>
<dbReference type="GO" id="GO:0043565">
    <property type="term" value="F:sequence-specific DNA binding"/>
    <property type="evidence" value="ECO:0007669"/>
    <property type="project" value="InterPro"/>
</dbReference>
<dbReference type="AlphaFoldDB" id="A0A9W5Y7I7"/>
<evidence type="ECO:0000256" key="3">
    <source>
        <dbReference type="ARBA" id="ARBA00022490"/>
    </source>
</evidence>
<dbReference type="EMBL" id="BRLB01000001">
    <property type="protein sequence ID" value="GKX27569.1"/>
    <property type="molecule type" value="Genomic_DNA"/>
</dbReference>
<dbReference type="PROSITE" id="PS01124">
    <property type="entry name" value="HTH_ARAC_FAMILY_2"/>
    <property type="match status" value="1"/>
</dbReference>
<keyword evidence="3" id="KW-0963">Cytoplasm</keyword>
<evidence type="ECO:0000256" key="2">
    <source>
        <dbReference type="ARBA" id="ARBA00018672"/>
    </source>
</evidence>
<comment type="function">
    <text evidence="9">May play the central regulatory role in sporulation. It may be an element of the effector pathway responsible for the activation of sporulation genes in response to nutritional stress. Spo0A may act in concert with spo0H (a sigma factor) to control the expression of some genes that are critical to the sporulation process.</text>
</comment>
<organism evidence="13 14">
    <name type="scientific">Vallitalea longa</name>
    <dbReference type="NCBI Taxonomy" id="2936439"/>
    <lineage>
        <taxon>Bacteria</taxon>
        <taxon>Bacillati</taxon>
        <taxon>Bacillota</taxon>
        <taxon>Clostridia</taxon>
        <taxon>Lachnospirales</taxon>
        <taxon>Vallitaleaceae</taxon>
        <taxon>Vallitalea</taxon>
    </lineage>
</organism>
<keyword evidence="7" id="KW-0238">DNA-binding</keyword>
<evidence type="ECO:0000259" key="11">
    <source>
        <dbReference type="PROSITE" id="PS01124"/>
    </source>
</evidence>
<feature type="domain" description="HTH araC/xylS-type" evidence="11">
    <location>
        <begin position="416"/>
        <end position="514"/>
    </location>
</feature>
<evidence type="ECO:0000256" key="10">
    <source>
        <dbReference type="PROSITE-ProRule" id="PRU00169"/>
    </source>
</evidence>
<evidence type="ECO:0000256" key="8">
    <source>
        <dbReference type="ARBA" id="ARBA00023163"/>
    </source>
</evidence>